<dbReference type="InterPro" id="IPR027054">
    <property type="entry name" value="ALG2"/>
</dbReference>
<evidence type="ECO:0000256" key="2">
    <source>
        <dbReference type="ARBA" id="ARBA00004586"/>
    </source>
</evidence>
<evidence type="ECO:0000313" key="15">
    <source>
        <dbReference type="EMBL" id="GBC07174.1"/>
    </source>
</evidence>
<feature type="domain" description="Glycosyl transferase family 1" evidence="13">
    <location>
        <begin position="209"/>
        <end position="400"/>
    </location>
</feature>
<keyword evidence="17" id="KW-1185">Reference proteome</keyword>
<dbReference type="OrthoDB" id="448893at2759"/>
<accession>A0A2Z6RWL6</accession>
<dbReference type="EMBL" id="BLAL01000162">
    <property type="protein sequence ID" value="GES86690.1"/>
    <property type="molecule type" value="Genomic_DNA"/>
</dbReference>
<evidence type="ECO:0000256" key="1">
    <source>
        <dbReference type="ARBA" id="ARBA00003142"/>
    </source>
</evidence>
<comment type="similarity">
    <text evidence="12">Belongs to the glycosyltransferase group 1 family.</text>
</comment>
<keyword evidence="9 12" id="KW-0472">Membrane</keyword>
<dbReference type="CDD" id="cd03805">
    <property type="entry name" value="GT4_ALG2-like"/>
    <property type="match status" value="1"/>
</dbReference>
<evidence type="ECO:0000313" key="17">
    <source>
        <dbReference type="Proteomes" id="UP000247702"/>
    </source>
</evidence>
<keyword evidence="5 12" id="KW-0808">Transferase</keyword>
<evidence type="ECO:0000256" key="9">
    <source>
        <dbReference type="ARBA" id="ARBA00023136"/>
    </source>
</evidence>
<dbReference type="PANTHER" id="PTHR45918:SF1">
    <property type="entry name" value="ALPHA-1,3_1,6-MANNOSYLTRANSFERASE ALG2"/>
    <property type="match status" value="1"/>
</dbReference>
<evidence type="ECO:0000256" key="10">
    <source>
        <dbReference type="ARBA" id="ARBA00045103"/>
    </source>
</evidence>
<evidence type="ECO:0000259" key="13">
    <source>
        <dbReference type="Pfam" id="PF00534"/>
    </source>
</evidence>
<gene>
    <name evidence="16" type="ORF">RCL2_001374000</name>
    <name evidence="15" type="ORF">RclHR1_00730023</name>
</gene>
<keyword evidence="8 12" id="KW-1133">Transmembrane helix</keyword>
<comment type="caution">
    <text evidence="15">The sequence shown here is derived from an EMBL/GenBank/DDBJ whole genome shotgun (WGS) entry which is preliminary data.</text>
</comment>
<keyword evidence="6 12" id="KW-0812">Transmembrane</keyword>
<dbReference type="SUPFAM" id="SSF53756">
    <property type="entry name" value="UDP-Glycosyltransferase/glycogen phosphorylase"/>
    <property type="match status" value="1"/>
</dbReference>
<dbReference type="EMBL" id="BEXD01004126">
    <property type="protein sequence ID" value="GBC07174.1"/>
    <property type="molecule type" value="Genomic_DNA"/>
</dbReference>
<organism evidence="15 17">
    <name type="scientific">Rhizophagus clarus</name>
    <dbReference type="NCBI Taxonomy" id="94130"/>
    <lineage>
        <taxon>Eukaryota</taxon>
        <taxon>Fungi</taxon>
        <taxon>Fungi incertae sedis</taxon>
        <taxon>Mucoromycota</taxon>
        <taxon>Glomeromycotina</taxon>
        <taxon>Glomeromycetes</taxon>
        <taxon>Glomerales</taxon>
        <taxon>Glomeraceae</taxon>
        <taxon>Rhizophagus</taxon>
    </lineage>
</organism>
<evidence type="ECO:0000256" key="4">
    <source>
        <dbReference type="ARBA" id="ARBA00022676"/>
    </source>
</evidence>
<comment type="catalytic activity">
    <reaction evidence="10 12">
        <text>a beta-D-Man-(1-&gt;4)-beta-D-GlcNAc-(1-&gt;4)-alpha-D-GlcNAc-diphospho-di-trans,poly-cis-dolichol + GDP-alpha-D-mannose = an alpha-D-Man-(1-&gt;3)-beta-D-Man-(1-&gt;4)-beta-D-GlcNAc-(1-&gt;4)-alpha-D-GlcNAc-diphospho-di-trans,poly-cis-dolichol + GDP + H(+)</text>
        <dbReference type="Rhea" id="RHEA:29515"/>
        <dbReference type="Rhea" id="RHEA-COMP:19511"/>
        <dbReference type="Rhea" id="RHEA-COMP:19513"/>
        <dbReference type="ChEBI" id="CHEBI:15378"/>
        <dbReference type="ChEBI" id="CHEBI:57527"/>
        <dbReference type="ChEBI" id="CHEBI:58189"/>
        <dbReference type="ChEBI" id="CHEBI:58472"/>
        <dbReference type="ChEBI" id="CHEBI:132510"/>
        <dbReference type="EC" id="2.4.1.132"/>
    </reaction>
    <physiologicalReaction direction="left-to-right" evidence="10 12">
        <dbReference type="Rhea" id="RHEA:29516"/>
    </physiologicalReaction>
</comment>
<evidence type="ECO:0000256" key="7">
    <source>
        <dbReference type="ARBA" id="ARBA00022824"/>
    </source>
</evidence>
<dbReference type="GO" id="GO:0005789">
    <property type="term" value="C:endoplasmic reticulum membrane"/>
    <property type="evidence" value="ECO:0007669"/>
    <property type="project" value="UniProtKB-SubCell"/>
</dbReference>
<dbReference type="GO" id="GO:0004378">
    <property type="term" value="F:GDP-Man:Man(1)GlcNAc(2)-PP-Dol alpha-1,3-mannosyltransferase activity"/>
    <property type="evidence" value="ECO:0007669"/>
    <property type="project" value="UniProtKB-UniRule"/>
</dbReference>
<evidence type="ECO:0000259" key="14">
    <source>
        <dbReference type="Pfam" id="PF13439"/>
    </source>
</evidence>
<dbReference type="GO" id="GO:0102704">
    <property type="term" value="F:GDP-Man:Man(2)GlcNAc(2)-PP-Dol alpha-1,6-mannosyltransferase activity"/>
    <property type="evidence" value="ECO:0007669"/>
    <property type="project" value="UniProtKB-UniRule"/>
</dbReference>
<dbReference type="Gene3D" id="3.40.50.2000">
    <property type="entry name" value="Glycogen Phosphorylase B"/>
    <property type="match status" value="2"/>
</dbReference>
<sequence length="456" mass="52311">MSSQVLKVAFVHPDLGIGGAERLVVDAAIGLQTKGHKVVIYTSHHDPTHCFEETRNDTLEVRIRGNYIIPRTFFGSFYIICAILRQIHLTFSMIFWDRAKYDVIFVDQLSASVPLLRLTGAKVLFYCHFPDKLLTQRVSLIKKIYRYPVDFIEELTTDMANCIVVNSKFTAKIFRESFPHIKHTPRVLYPGIHFDSYDKKMDLKDKSVKILETTKKIILSINRFERKKNIILAIHAFAKLRDDNLVSANQFNNLRLVIAGGYDYRVQENVDHHVELNQEALKLELKTFTLMPGSAELVPENSQIIFLCSFNESQRTYLLSKALCLLYTPSNEHFGIVPVEAMYARLPVIAINNGGPKETVKDRITGLLCSSTPIAFSEAIASFINGEYDHDDMGDQGRKHVQNLFSLEAFVNTLEEILLQLMKDSSSFSFLNPFSLWFSLAIALILYYVYRYPYMY</sequence>
<dbReference type="Pfam" id="PF00534">
    <property type="entry name" value="Glycos_transf_1"/>
    <property type="match status" value="1"/>
</dbReference>
<dbReference type="PANTHER" id="PTHR45918">
    <property type="entry name" value="ALPHA-1,3/1,6-MANNOSYLTRANSFERASE ALG2"/>
    <property type="match status" value="1"/>
</dbReference>
<dbReference type="EC" id="2.4.1.257" evidence="12"/>
<dbReference type="Proteomes" id="UP000615446">
    <property type="component" value="Unassembled WGS sequence"/>
</dbReference>
<dbReference type="AlphaFoldDB" id="A0A2Z6RWL6"/>
<feature type="transmembrane region" description="Helical" evidence="12">
    <location>
        <begin position="430"/>
        <end position="450"/>
    </location>
</feature>
<dbReference type="STRING" id="94130.A0A2Z6RWL6"/>
<reference evidence="16" key="2">
    <citation type="submission" date="2019-10" db="EMBL/GenBank/DDBJ databases">
        <title>Conservation and host-specific expression of non-tandemly repeated heterogenous ribosome RNA gene in arbuscular mycorrhizal fungi.</title>
        <authorList>
            <person name="Maeda T."/>
            <person name="Kobayashi Y."/>
            <person name="Nakagawa T."/>
            <person name="Ezawa T."/>
            <person name="Yamaguchi K."/>
            <person name="Bino T."/>
            <person name="Nishimoto Y."/>
            <person name="Shigenobu S."/>
            <person name="Kawaguchi M."/>
        </authorList>
    </citation>
    <scope>NUCLEOTIDE SEQUENCE</scope>
    <source>
        <strain evidence="16">HR1</strain>
    </source>
</reference>
<reference evidence="15 17" key="1">
    <citation type="submission" date="2017-11" db="EMBL/GenBank/DDBJ databases">
        <title>The genome of Rhizophagus clarus HR1 reveals common genetic basis of auxotrophy among arbuscular mycorrhizal fungi.</title>
        <authorList>
            <person name="Kobayashi Y."/>
        </authorList>
    </citation>
    <scope>NUCLEOTIDE SEQUENCE [LARGE SCALE GENOMIC DNA]</scope>
    <source>
        <strain evidence="15 17">HR1</strain>
    </source>
</reference>
<evidence type="ECO:0000256" key="11">
    <source>
        <dbReference type="ARBA" id="ARBA00045104"/>
    </source>
</evidence>
<comment type="subcellular location">
    <subcellularLocation>
        <location evidence="2 12">Endoplasmic reticulum membrane</location>
    </subcellularLocation>
</comment>
<feature type="domain" description="Glycosyltransferase subfamily 4-like N-terminal" evidence="14">
    <location>
        <begin position="17"/>
        <end position="193"/>
    </location>
</feature>
<dbReference type="EC" id="2.4.1.132" evidence="12"/>
<evidence type="ECO:0000256" key="5">
    <source>
        <dbReference type="ARBA" id="ARBA00022679"/>
    </source>
</evidence>
<keyword evidence="4 12" id="KW-0328">Glycosyltransferase</keyword>
<dbReference type="Proteomes" id="UP000247702">
    <property type="component" value="Unassembled WGS sequence"/>
</dbReference>
<evidence type="ECO:0000256" key="12">
    <source>
        <dbReference type="RuleBase" id="RU367136"/>
    </source>
</evidence>
<keyword evidence="7 12" id="KW-0256">Endoplasmic reticulum</keyword>
<dbReference type="Pfam" id="PF13439">
    <property type="entry name" value="Glyco_transf_4"/>
    <property type="match status" value="1"/>
</dbReference>
<comment type="function">
    <text evidence="1 12">Mannosylates Man(2)GlcNAc(2)-dolichol diphosphate and Man(1)GlcNAc(2)-dolichol diphosphate to form Man(3)GlcNAc(2)-dolichol diphosphate.</text>
</comment>
<comment type="pathway">
    <text evidence="3 12">Protein modification; protein glycosylation.</text>
</comment>
<dbReference type="InterPro" id="IPR028098">
    <property type="entry name" value="Glyco_trans_4-like_N"/>
</dbReference>
<evidence type="ECO:0000256" key="3">
    <source>
        <dbReference type="ARBA" id="ARBA00004922"/>
    </source>
</evidence>
<dbReference type="InterPro" id="IPR001296">
    <property type="entry name" value="Glyco_trans_1"/>
</dbReference>
<evidence type="ECO:0000256" key="8">
    <source>
        <dbReference type="ARBA" id="ARBA00022989"/>
    </source>
</evidence>
<evidence type="ECO:0000313" key="16">
    <source>
        <dbReference type="EMBL" id="GES86690.1"/>
    </source>
</evidence>
<comment type="catalytic activity">
    <reaction evidence="11 12">
        <text>an alpha-D-Man-(1-&gt;3)-beta-D-Man-(1-&gt;4)-beta-D-GlcNAc-(1-&gt;4)-alpha-D-GlcNAc-diphospho-di-trans,poly-cis-dolichol + GDP-alpha-D-mannose = an alpha-D-Man-(1-&gt;3)-[alpha-D-Man-(1-&gt;6)]-beta-D-Man-(1-&gt;4)-beta-D-GlcNAc-(1-&gt;4)-alpha-D-GlcNAc-diphospho-di-trans,poly-cis-dolichol + GDP + H(+)</text>
        <dbReference type="Rhea" id="RHEA:29519"/>
        <dbReference type="Rhea" id="RHEA-COMP:19513"/>
        <dbReference type="Rhea" id="RHEA-COMP:19515"/>
        <dbReference type="ChEBI" id="CHEBI:15378"/>
        <dbReference type="ChEBI" id="CHEBI:57527"/>
        <dbReference type="ChEBI" id="CHEBI:58189"/>
        <dbReference type="ChEBI" id="CHEBI:132510"/>
        <dbReference type="ChEBI" id="CHEBI:132511"/>
        <dbReference type="EC" id="2.4.1.257"/>
    </reaction>
    <physiologicalReaction direction="left-to-right" evidence="11 12">
        <dbReference type="Rhea" id="RHEA:29520"/>
    </physiologicalReaction>
</comment>
<evidence type="ECO:0000256" key="6">
    <source>
        <dbReference type="ARBA" id="ARBA00022692"/>
    </source>
</evidence>
<dbReference type="UniPathway" id="UPA00378"/>
<protein>
    <recommendedName>
        <fullName evidence="12">Alpha-1,3/1,6-mannosyltransferase ALG2</fullName>
        <ecNumber evidence="12">2.4.1.132</ecNumber>
        <ecNumber evidence="12">2.4.1.257</ecNumber>
    </recommendedName>
    <alternativeName>
        <fullName evidence="12">GDP-Man:Man(1)GlcNAc(2)-PP-Dol alpha-1,3-mannosyltransferase</fullName>
    </alternativeName>
</protein>
<name>A0A2Z6RWL6_9GLOM</name>
<proteinExistence type="inferred from homology"/>